<dbReference type="AlphaFoldDB" id="A0A976G581"/>
<protein>
    <submittedName>
        <fullName evidence="1">Uncharacterized protein</fullName>
    </submittedName>
</protein>
<sequence>MPGIRHQLVPLVSTVKICRRDWEAGALACLALLYSTVTVPAHAGTLPLSDIKASPGIIGHTYKD</sequence>
<dbReference type="EMBL" id="OFTH01000048">
    <property type="protein sequence ID" value="SOZ73725.1"/>
    <property type="molecule type" value="Genomic_DNA"/>
</dbReference>
<proteinExistence type="predicted"/>
<comment type="caution">
    <text evidence="1">The sequence shown here is derived from an EMBL/GenBank/DDBJ whole genome shotgun (WGS) entry which is preliminary data.</text>
</comment>
<reference evidence="1 2" key="1">
    <citation type="submission" date="2018-01" db="EMBL/GenBank/DDBJ databases">
        <authorList>
            <person name="Clerissi C."/>
        </authorList>
    </citation>
    <scope>NUCLEOTIDE SEQUENCE [LARGE SCALE GENOMIC DNA]</scope>
    <source>
        <strain evidence="1">Cupriavidus taiwanensis STM 8556</strain>
    </source>
</reference>
<name>A0A976G581_9BURK</name>
<evidence type="ECO:0000313" key="1">
    <source>
        <dbReference type="EMBL" id="SOZ73725.1"/>
    </source>
</evidence>
<evidence type="ECO:0000313" key="2">
    <source>
        <dbReference type="Proteomes" id="UP000256952"/>
    </source>
</evidence>
<dbReference type="Proteomes" id="UP000256952">
    <property type="component" value="Chromosome CBM2613_b"/>
</dbReference>
<gene>
    <name evidence="1" type="ORF">CBM2613_B60072</name>
</gene>
<accession>A0A976G581</accession>
<organism evidence="1 2">
    <name type="scientific">Cupriavidus taiwanensis</name>
    <dbReference type="NCBI Taxonomy" id="164546"/>
    <lineage>
        <taxon>Bacteria</taxon>
        <taxon>Pseudomonadati</taxon>
        <taxon>Pseudomonadota</taxon>
        <taxon>Betaproteobacteria</taxon>
        <taxon>Burkholderiales</taxon>
        <taxon>Burkholderiaceae</taxon>
        <taxon>Cupriavidus</taxon>
    </lineage>
</organism>